<feature type="domain" description="HTH tetR-type" evidence="5">
    <location>
        <begin position="16"/>
        <end position="76"/>
    </location>
</feature>
<evidence type="ECO:0000256" key="4">
    <source>
        <dbReference type="PROSITE-ProRule" id="PRU00335"/>
    </source>
</evidence>
<dbReference type="InterPro" id="IPR009057">
    <property type="entry name" value="Homeodomain-like_sf"/>
</dbReference>
<evidence type="ECO:0000256" key="2">
    <source>
        <dbReference type="ARBA" id="ARBA00023125"/>
    </source>
</evidence>
<dbReference type="AlphaFoldDB" id="A0A7K3TEZ8"/>
<dbReference type="SUPFAM" id="SSF46689">
    <property type="entry name" value="Homeodomain-like"/>
    <property type="match status" value="1"/>
</dbReference>
<keyword evidence="3" id="KW-0804">Transcription</keyword>
<evidence type="ECO:0000256" key="1">
    <source>
        <dbReference type="ARBA" id="ARBA00023015"/>
    </source>
</evidence>
<dbReference type="InterPro" id="IPR041583">
    <property type="entry name" value="TetR_C_31"/>
</dbReference>
<name>A0A7K3TEZ8_9BIFI</name>
<dbReference type="PANTHER" id="PTHR47506:SF6">
    <property type="entry name" value="HTH-TYPE TRANSCRIPTIONAL REPRESSOR NEMR"/>
    <property type="match status" value="1"/>
</dbReference>
<reference evidence="6 7" key="1">
    <citation type="submission" date="2019-10" db="EMBL/GenBank/DDBJ databases">
        <title>Bifidobacterium from non-human primates.</title>
        <authorList>
            <person name="Modesto M."/>
        </authorList>
    </citation>
    <scope>NUCLEOTIDE SEQUENCE [LARGE SCALE GENOMIC DNA]</scope>
    <source>
        <strain evidence="6 7">TREC</strain>
    </source>
</reference>
<gene>
    <name evidence="6" type="ORF">GFD22_01425</name>
</gene>
<dbReference type="InterPro" id="IPR001647">
    <property type="entry name" value="HTH_TetR"/>
</dbReference>
<dbReference type="OrthoDB" id="6929199at2"/>
<dbReference type="PANTHER" id="PTHR47506">
    <property type="entry name" value="TRANSCRIPTIONAL REGULATORY PROTEIN"/>
    <property type="match status" value="1"/>
</dbReference>
<dbReference type="SUPFAM" id="SSF48498">
    <property type="entry name" value="Tetracyclin repressor-like, C-terminal domain"/>
    <property type="match status" value="1"/>
</dbReference>
<keyword evidence="7" id="KW-1185">Reference proteome</keyword>
<dbReference type="Pfam" id="PF17940">
    <property type="entry name" value="TetR_C_31"/>
    <property type="match status" value="1"/>
</dbReference>
<evidence type="ECO:0000259" key="5">
    <source>
        <dbReference type="PROSITE" id="PS50977"/>
    </source>
</evidence>
<sequence>MTEERTAEAPTRRYDPERKQRIIEACLDVIAERGVAGTSHRVVAAAAGVPLGSMTYHFDGMGDLLHQAFDQFARTSAAHFAKRMRAAGSVEEAREAIAAHVEEDLLATQRDFNITLELYTLAARDPAYRDITELWMTASRAELKRFFDPETSRMLDALIEGLTLHRAFGGDVATDGARGVREAIRRISDARPR</sequence>
<keyword evidence="2 4" id="KW-0238">DNA-binding</keyword>
<dbReference type="Pfam" id="PF00440">
    <property type="entry name" value="TetR_N"/>
    <property type="match status" value="1"/>
</dbReference>
<protein>
    <submittedName>
        <fullName evidence="6">TetR family transcriptional regulator</fullName>
    </submittedName>
</protein>
<proteinExistence type="predicted"/>
<evidence type="ECO:0000256" key="3">
    <source>
        <dbReference type="ARBA" id="ARBA00023163"/>
    </source>
</evidence>
<accession>A0A7K3TEZ8</accession>
<evidence type="ECO:0000313" key="6">
    <source>
        <dbReference type="EMBL" id="NEG77667.1"/>
    </source>
</evidence>
<organism evidence="6 7">
    <name type="scientific">Bifidobacterium avesanii</name>
    <dbReference type="NCBI Taxonomy" id="1798157"/>
    <lineage>
        <taxon>Bacteria</taxon>
        <taxon>Bacillati</taxon>
        <taxon>Actinomycetota</taxon>
        <taxon>Actinomycetes</taxon>
        <taxon>Bifidobacteriales</taxon>
        <taxon>Bifidobacteriaceae</taxon>
        <taxon>Bifidobacterium</taxon>
    </lineage>
</organism>
<feature type="DNA-binding region" description="H-T-H motif" evidence="4">
    <location>
        <begin position="39"/>
        <end position="58"/>
    </location>
</feature>
<dbReference type="InterPro" id="IPR036271">
    <property type="entry name" value="Tet_transcr_reg_TetR-rel_C_sf"/>
</dbReference>
<dbReference type="Proteomes" id="UP000469763">
    <property type="component" value="Unassembled WGS sequence"/>
</dbReference>
<dbReference type="RefSeq" id="WP_152349585.1">
    <property type="nucleotide sequence ID" value="NZ_WBSN01000001.1"/>
</dbReference>
<keyword evidence="1" id="KW-0805">Transcription regulation</keyword>
<dbReference type="PRINTS" id="PR00455">
    <property type="entry name" value="HTHTETR"/>
</dbReference>
<dbReference type="PROSITE" id="PS50977">
    <property type="entry name" value="HTH_TETR_2"/>
    <property type="match status" value="1"/>
</dbReference>
<evidence type="ECO:0000313" key="7">
    <source>
        <dbReference type="Proteomes" id="UP000469763"/>
    </source>
</evidence>
<dbReference type="GO" id="GO:0003677">
    <property type="term" value="F:DNA binding"/>
    <property type="evidence" value="ECO:0007669"/>
    <property type="project" value="UniProtKB-UniRule"/>
</dbReference>
<comment type="caution">
    <text evidence="6">The sequence shown here is derived from an EMBL/GenBank/DDBJ whole genome shotgun (WGS) entry which is preliminary data.</text>
</comment>
<dbReference type="Gene3D" id="1.10.357.10">
    <property type="entry name" value="Tetracycline Repressor, domain 2"/>
    <property type="match status" value="1"/>
</dbReference>
<dbReference type="EMBL" id="WHZY01000001">
    <property type="protein sequence ID" value="NEG77667.1"/>
    <property type="molecule type" value="Genomic_DNA"/>
</dbReference>